<dbReference type="Gene3D" id="3.30.160.60">
    <property type="entry name" value="Classic Zinc Finger"/>
    <property type="match status" value="1"/>
</dbReference>
<feature type="compositionally biased region" description="Polar residues" evidence="1">
    <location>
        <begin position="67"/>
        <end position="76"/>
    </location>
</feature>
<feature type="domain" description="C2H2-type" evidence="2">
    <location>
        <begin position="228"/>
        <end position="250"/>
    </location>
</feature>
<protein>
    <recommendedName>
        <fullName evidence="2">C2H2-type domain-containing protein</fullName>
    </recommendedName>
</protein>
<dbReference type="SMART" id="SM00355">
    <property type="entry name" value="ZnF_C2H2"/>
    <property type="match status" value="2"/>
</dbReference>
<sequence>MPYMPTEYGFDFAQPPFTTAEQSPHEELLPWLPSAEMEDLFLLRSMPCMPIENNLDASFAPIAAQPSDQAKLTPQPSRYPLRSQQPRRECHMNPAGPQPFPFPVAAPTFDTGPYQTDDHLSSAGITSGTSGSSSSSTVPSTSKPKRRKQPPRACASSSSTAPSTAKAKNQKQPPRASGSKTPSTAKPKKNIPPRILGASSSSSTAPSTAKAKKRKPPQTPYDPNGIGCHICKGGFTKQSEVTKHLKTNKHRLNVFALLYPELELCASQLKKNFTCPECGKGMVRAWVVVRHLELKHGTTAKKASVKTVDDAGVQTADDVDVERVDESDAGTGDDADADDDESD</sequence>
<dbReference type="Proteomes" id="UP000030671">
    <property type="component" value="Unassembled WGS sequence"/>
</dbReference>
<feature type="compositionally biased region" description="Low complexity" evidence="1">
    <location>
        <begin position="153"/>
        <end position="167"/>
    </location>
</feature>
<dbReference type="EMBL" id="KI925456">
    <property type="protein sequence ID" value="ETW83591.1"/>
    <property type="molecule type" value="Genomic_DNA"/>
</dbReference>
<evidence type="ECO:0000256" key="1">
    <source>
        <dbReference type="SAM" id="MobiDB-lite"/>
    </source>
</evidence>
<evidence type="ECO:0000313" key="4">
    <source>
        <dbReference type="Proteomes" id="UP000030671"/>
    </source>
</evidence>
<feature type="non-terminal residue" evidence="3">
    <location>
        <position position="1"/>
    </location>
</feature>
<dbReference type="PROSITE" id="PS00028">
    <property type="entry name" value="ZINC_FINGER_C2H2_1"/>
    <property type="match status" value="2"/>
</dbReference>
<feature type="region of interest" description="Disordered" evidence="1">
    <location>
        <begin position="67"/>
        <end position="224"/>
    </location>
</feature>
<proteinExistence type="predicted"/>
<gene>
    <name evidence="3" type="ORF">HETIRDRAFT_438745</name>
</gene>
<feature type="compositionally biased region" description="Low complexity" evidence="1">
    <location>
        <begin position="198"/>
        <end position="209"/>
    </location>
</feature>
<reference evidence="3 4" key="1">
    <citation type="journal article" date="2012" name="New Phytol.">
        <title>Insight into trade-off between wood decay and parasitism from the genome of a fungal forest pathogen.</title>
        <authorList>
            <person name="Olson A."/>
            <person name="Aerts A."/>
            <person name="Asiegbu F."/>
            <person name="Belbahri L."/>
            <person name="Bouzid O."/>
            <person name="Broberg A."/>
            <person name="Canback B."/>
            <person name="Coutinho P.M."/>
            <person name="Cullen D."/>
            <person name="Dalman K."/>
            <person name="Deflorio G."/>
            <person name="van Diepen L.T."/>
            <person name="Dunand C."/>
            <person name="Duplessis S."/>
            <person name="Durling M."/>
            <person name="Gonthier P."/>
            <person name="Grimwood J."/>
            <person name="Fossdal C.G."/>
            <person name="Hansson D."/>
            <person name="Henrissat B."/>
            <person name="Hietala A."/>
            <person name="Himmelstrand K."/>
            <person name="Hoffmeister D."/>
            <person name="Hogberg N."/>
            <person name="James T.Y."/>
            <person name="Karlsson M."/>
            <person name="Kohler A."/>
            <person name="Kues U."/>
            <person name="Lee Y.H."/>
            <person name="Lin Y.C."/>
            <person name="Lind M."/>
            <person name="Lindquist E."/>
            <person name="Lombard V."/>
            <person name="Lucas S."/>
            <person name="Lunden K."/>
            <person name="Morin E."/>
            <person name="Murat C."/>
            <person name="Park J."/>
            <person name="Raffaello T."/>
            <person name="Rouze P."/>
            <person name="Salamov A."/>
            <person name="Schmutz J."/>
            <person name="Solheim H."/>
            <person name="Stahlberg J."/>
            <person name="Velez H."/>
            <person name="de Vries R.P."/>
            <person name="Wiebenga A."/>
            <person name="Woodward S."/>
            <person name="Yakovlev I."/>
            <person name="Garbelotto M."/>
            <person name="Martin F."/>
            <person name="Grigoriev I.V."/>
            <person name="Stenlid J."/>
        </authorList>
    </citation>
    <scope>NUCLEOTIDE SEQUENCE [LARGE SCALE GENOMIC DNA]</scope>
    <source>
        <strain evidence="3 4">TC 32-1</strain>
    </source>
</reference>
<feature type="region of interest" description="Disordered" evidence="1">
    <location>
        <begin position="312"/>
        <end position="343"/>
    </location>
</feature>
<evidence type="ECO:0000259" key="2">
    <source>
        <dbReference type="PROSITE" id="PS00028"/>
    </source>
</evidence>
<evidence type="ECO:0000313" key="3">
    <source>
        <dbReference type="EMBL" id="ETW83591.1"/>
    </source>
</evidence>
<dbReference type="AlphaFoldDB" id="W4KEU5"/>
<accession>W4KEU5</accession>
<dbReference type="HOGENOM" id="CLU_809061_0_0_1"/>
<dbReference type="InterPro" id="IPR013087">
    <property type="entry name" value="Znf_C2H2_type"/>
</dbReference>
<feature type="domain" description="C2H2-type" evidence="2">
    <location>
        <begin position="275"/>
        <end position="296"/>
    </location>
</feature>
<dbReference type="InParanoid" id="W4KEU5"/>
<name>W4KEU5_HETIT</name>
<dbReference type="GeneID" id="20675075"/>
<feature type="compositionally biased region" description="Low complexity" evidence="1">
    <location>
        <begin position="121"/>
        <end position="142"/>
    </location>
</feature>
<feature type="compositionally biased region" description="Acidic residues" evidence="1">
    <location>
        <begin position="327"/>
        <end position="343"/>
    </location>
</feature>
<keyword evidence="4" id="KW-1185">Reference proteome</keyword>
<dbReference type="RefSeq" id="XP_009543369.1">
    <property type="nucleotide sequence ID" value="XM_009545074.1"/>
</dbReference>
<organism evidence="3 4">
    <name type="scientific">Heterobasidion irregulare (strain TC 32-1)</name>
    <dbReference type="NCBI Taxonomy" id="747525"/>
    <lineage>
        <taxon>Eukaryota</taxon>
        <taxon>Fungi</taxon>
        <taxon>Dikarya</taxon>
        <taxon>Basidiomycota</taxon>
        <taxon>Agaricomycotina</taxon>
        <taxon>Agaricomycetes</taxon>
        <taxon>Russulales</taxon>
        <taxon>Bondarzewiaceae</taxon>
        <taxon>Heterobasidion</taxon>
        <taxon>Heterobasidion annosum species complex</taxon>
    </lineage>
</organism>
<dbReference type="KEGG" id="hir:HETIRDRAFT_438745"/>